<feature type="transmembrane region" description="Helical" evidence="5">
    <location>
        <begin position="264"/>
        <end position="281"/>
    </location>
</feature>
<protein>
    <submittedName>
        <fullName evidence="7">Unannotated protein</fullName>
    </submittedName>
</protein>
<comment type="subcellular location">
    <subcellularLocation>
        <location evidence="1">Membrane</location>
        <topology evidence="1">Multi-pass membrane protein</topology>
    </subcellularLocation>
</comment>
<dbReference type="InterPro" id="IPR050638">
    <property type="entry name" value="AA-Vitamin_Transporters"/>
</dbReference>
<feature type="transmembrane region" description="Helical" evidence="5">
    <location>
        <begin position="52"/>
        <end position="71"/>
    </location>
</feature>
<dbReference type="InterPro" id="IPR000620">
    <property type="entry name" value="EamA_dom"/>
</dbReference>
<feature type="transmembrane region" description="Helical" evidence="5">
    <location>
        <begin position="164"/>
        <end position="187"/>
    </location>
</feature>
<dbReference type="SUPFAM" id="SSF103481">
    <property type="entry name" value="Multidrug resistance efflux transporter EmrE"/>
    <property type="match status" value="2"/>
</dbReference>
<dbReference type="PANTHER" id="PTHR32322:SF9">
    <property type="entry name" value="AMINO-ACID METABOLITE EFFLUX PUMP-RELATED"/>
    <property type="match status" value="1"/>
</dbReference>
<feature type="domain" description="EamA" evidence="6">
    <location>
        <begin position="24"/>
        <end position="155"/>
    </location>
</feature>
<organism evidence="7">
    <name type="scientific">freshwater metagenome</name>
    <dbReference type="NCBI Taxonomy" id="449393"/>
    <lineage>
        <taxon>unclassified sequences</taxon>
        <taxon>metagenomes</taxon>
        <taxon>ecological metagenomes</taxon>
    </lineage>
</organism>
<feature type="transmembrane region" description="Helical" evidence="5">
    <location>
        <begin position="231"/>
        <end position="252"/>
    </location>
</feature>
<accession>A0A6J6J9Q5</accession>
<dbReference type="EMBL" id="CAEZVY010000003">
    <property type="protein sequence ID" value="CAB4633752.1"/>
    <property type="molecule type" value="Genomic_DNA"/>
</dbReference>
<evidence type="ECO:0000256" key="5">
    <source>
        <dbReference type="SAM" id="Phobius"/>
    </source>
</evidence>
<feature type="transmembrane region" description="Helical" evidence="5">
    <location>
        <begin position="113"/>
        <end position="132"/>
    </location>
</feature>
<evidence type="ECO:0000256" key="4">
    <source>
        <dbReference type="ARBA" id="ARBA00023136"/>
    </source>
</evidence>
<reference evidence="7" key="1">
    <citation type="submission" date="2020-05" db="EMBL/GenBank/DDBJ databases">
        <authorList>
            <person name="Chiriac C."/>
            <person name="Salcher M."/>
            <person name="Ghai R."/>
            <person name="Kavagutti S V."/>
        </authorList>
    </citation>
    <scope>NUCLEOTIDE SEQUENCE</scope>
</reference>
<proteinExistence type="predicted"/>
<sequence length="331" mass="35459">MTRGRVRVGTPAYFHYAVVMSRRALLLFLSVGVIWGTPYFFIALALEHFQTVSIVFLRVLLGTLVLLPIAFRKGMLRRTLEAWPSVLAFAVLEMVGPWWLITEAEREITSSLAGLLITTVPFIAAFCVGLLGDKSAWHPVTVLGLVVGFSGVVSLVGLDVFSGLVGLSPVLMVVAAAVGYAVAPIVANRMPSDVPTLGVIAVSLTIVTIIYAPFAAFTLPVDIAAIPSLEAWGSVLFLGFVCSALAFVLFFALIREIGPARASLLTYVNLAVALLLGVVFLAEPLTLGMLVGLPLVAIGSYLASQRREAYVRKSRRGHNHADQASEVPENL</sequence>
<dbReference type="Pfam" id="PF00892">
    <property type="entry name" value="EamA"/>
    <property type="match status" value="2"/>
</dbReference>
<feature type="domain" description="EamA" evidence="6">
    <location>
        <begin position="169"/>
        <end position="304"/>
    </location>
</feature>
<evidence type="ECO:0000256" key="2">
    <source>
        <dbReference type="ARBA" id="ARBA00022692"/>
    </source>
</evidence>
<evidence type="ECO:0000256" key="1">
    <source>
        <dbReference type="ARBA" id="ARBA00004141"/>
    </source>
</evidence>
<evidence type="ECO:0000259" key="6">
    <source>
        <dbReference type="Pfam" id="PF00892"/>
    </source>
</evidence>
<dbReference type="InterPro" id="IPR037185">
    <property type="entry name" value="EmrE-like"/>
</dbReference>
<feature type="transmembrane region" description="Helical" evidence="5">
    <location>
        <begin position="83"/>
        <end position="101"/>
    </location>
</feature>
<evidence type="ECO:0000256" key="3">
    <source>
        <dbReference type="ARBA" id="ARBA00022989"/>
    </source>
</evidence>
<name>A0A6J6J9Q5_9ZZZZ</name>
<dbReference type="AlphaFoldDB" id="A0A6J6J9Q5"/>
<keyword evidence="4 5" id="KW-0472">Membrane</keyword>
<feature type="transmembrane region" description="Helical" evidence="5">
    <location>
        <begin position="287"/>
        <end position="304"/>
    </location>
</feature>
<feature type="transmembrane region" description="Helical" evidence="5">
    <location>
        <begin position="199"/>
        <end position="219"/>
    </location>
</feature>
<keyword evidence="2 5" id="KW-0812">Transmembrane</keyword>
<keyword evidence="3 5" id="KW-1133">Transmembrane helix</keyword>
<dbReference type="PANTHER" id="PTHR32322">
    <property type="entry name" value="INNER MEMBRANE TRANSPORTER"/>
    <property type="match status" value="1"/>
</dbReference>
<feature type="transmembrane region" description="Helical" evidence="5">
    <location>
        <begin position="139"/>
        <end position="158"/>
    </location>
</feature>
<evidence type="ECO:0000313" key="7">
    <source>
        <dbReference type="EMBL" id="CAB4633752.1"/>
    </source>
</evidence>
<gene>
    <name evidence="7" type="ORF">UFOPK2158_00040</name>
</gene>
<feature type="transmembrane region" description="Helical" evidence="5">
    <location>
        <begin position="24"/>
        <end position="46"/>
    </location>
</feature>
<dbReference type="GO" id="GO:0016020">
    <property type="term" value="C:membrane"/>
    <property type="evidence" value="ECO:0007669"/>
    <property type="project" value="UniProtKB-SubCell"/>
</dbReference>